<reference evidence="2 3" key="1">
    <citation type="submission" date="2017-05" db="EMBL/GenBank/DDBJ databases">
        <authorList>
            <person name="Varghese N."/>
            <person name="Submissions S."/>
        </authorList>
    </citation>
    <scope>NUCLEOTIDE SEQUENCE [LARGE SCALE GENOMIC DNA]</scope>
    <source>
        <strain evidence="2 3">DSM 26001</strain>
    </source>
</reference>
<evidence type="ECO:0000313" key="2">
    <source>
        <dbReference type="EMBL" id="SMP81746.1"/>
    </source>
</evidence>
<protein>
    <submittedName>
        <fullName evidence="2">Uncharacterized protein</fullName>
    </submittedName>
</protein>
<evidence type="ECO:0000313" key="3">
    <source>
        <dbReference type="Proteomes" id="UP001158049"/>
    </source>
</evidence>
<organism evidence="2 3">
    <name type="scientific">Noviherbaspirillum suwonense</name>
    <dbReference type="NCBI Taxonomy" id="1224511"/>
    <lineage>
        <taxon>Bacteria</taxon>
        <taxon>Pseudomonadati</taxon>
        <taxon>Pseudomonadota</taxon>
        <taxon>Betaproteobacteria</taxon>
        <taxon>Burkholderiales</taxon>
        <taxon>Oxalobacteraceae</taxon>
        <taxon>Noviherbaspirillum</taxon>
    </lineage>
</organism>
<keyword evidence="3" id="KW-1185">Reference proteome</keyword>
<keyword evidence="1" id="KW-1133">Transmembrane helix</keyword>
<keyword evidence="1" id="KW-0472">Membrane</keyword>
<name>A0ABY1QV73_9BURK</name>
<gene>
    <name evidence="2" type="ORF">SAMN06295970_14721</name>
</gene>
<dbReference type="RefSeq" id="WP_283445733.1">
    <property type="nucleotide sequence ID" value="NZ_FXUL01000047.1"/>
</dbReference>
<proteinExistence type="predicted"/>
<feature type="transmembrane region" description="Helical" evidence="1">
    <location>
        <begin position="21"/>
        <end position="44"/>
    </location>
</feature>
<comment type="caution">
    <text evidence="2">The sequence shown here is derived from an EMBL/GenBank/DDBJ whole genome shotgun (WGS) entry which is preliminary data.</text>
</comment>
<dbReference type="EMBL" id="FXUL01000047">
    <property type="protein sequence ID" value="SMP81746.1"/>
    <property type="molecule type" value="Genomic_DNA"/>
</dbReference>
<dbReference type="Proteomes" id="UP001158049">
    <property type="component" value="Unassembled WGS sequence"/>
</dbReference>
<evidence type="ECO:0000256" key="1">
    <source>
        <dbReference type="SAM" id="Phobius"/>
    </source>
</evidence>
<sequence>MTTLKAWMGERLDTPEKARTTLSNIAVGGGVVGLVLTLVAVVIAHV</sequence>
<keyword evidence="1" id="KW-0812">Transmembrane</keyword>
<accession>A0ABY1QV73</accession>